<evidence type="ECO:0000313" key="2">
    <source>
        <dbReference type="Proteomes" id="UP001320148"/>
    </source>
</evidence>
<evidence type="ECO:0000313" key="1">
    <source>
        <dbReference type="EMBL" id="BCS96892.1"/>
    </source>
</evidence>
<dbReference type="RefSeq" id="WP_236888321.1">
    <property type="nucleotide sequence ID" value="NZ_AP024488.1"/>
</dbReference>
<accession>A0ABM7PHZ5</accession>
<dbReference type="EMBL" id="AP024488">
    <property type="protein sequence ID" value="BCS96892.1"/>
    <property type="molecule type" value="Genomic_DNA"/>
</dbReference>
<reference evidence="1 2" key="1">
    <citation type="submission" date="2021-02" db="EMBL/GenBank/DDBJ databases">
        <title>Complete genome of Desulfoluna sp. strain ASN36.</title>
        <authorList>
            <person name="Takahashi A."/>
            <person name="Kojima H."/>
            <person name="Fukui M."/>
        </authorList>
    </citation>
    <scope>NUCLEOTIDE SEQUENCE [LARGE SCALE GENOMIC DNA]</scope>
    <source>
        <strain evidence="1 2">ASN36</strain>
    </source>
</reference>
<name>A0ABM7PHZ5_9BACT</name>
<sequence>MEHTEKTINPELWKDKAVAAAVKAEKMLWGKHNESIQAWMYETGFSLATMRDALLGWQVRNTLRPAESWGVEGIDKIRLPEGITIPVIREKILKRLVIFRMGHSHDGHYHTVEGSAPVPLVIEGTTKRTALVTRELDAILLHQELGKEWTVAATGVLPASALDDTLAQADEIRLIAMRGDADRLAPWQPNATQTHTLEIDSLISLARAGTSAETLASLFK</sequence>
<keyword evidence="2" id="KW-1185">Reference proteome</keyword>
<proteinExistence type="predicted"/>
<organism evidence="1 2">
    <name type="scientific">Desulfoluna limicola</name>
    <dbReference type="NCBI Taxonomy" id="2810562"/>
    <lineage>
        <taxon>Bacteria</taxon>
        <taxon>Pseudomonadati</taxon>
        <taxon>Thermodesulfobacteriota</taxon>
        <taxon>Desulfobacteria</taxon>
        <taxon>Desulfobacterales</taxon>
        <taxon>Desulfolunaceae</taxon>
        <taxon>Desulfoluna</taxon>
    </lineage>
</organism>
<protein>
    <submittedName>
        <fullName evidence="1">Uncharacterized protein</fullName>
    </submittedName>
</protein>
<gene>
    <name evidence="1" type="ORF">DSLASN_25240</name>
</gene>
<dbReference type="Proteomes" id="UP001320148">
    <property type="component" value="Chromosome"/>
</dbReference>